<dbReference type="Proteomes" id="UP001235939">
    <property type="component" value="Chromosome 05"/>
</dbReference>
<evidence type="ECO:0000259" key="1">
    <source>
        <dbReference type="PROSITE" id="PS50106"/>
    </source>
</evidence>
<organism evidence="2 3">
    <name type="scientific">Cordylochernes scorpioides</name>
    <dbReference type="NCBI Taxonomy" id="51811"/>
    <lineage>
        <taxon>Eukaryota</taxon>
        <taxon>Metazoa</taxon>
        <taxon>Ecdysozoa</taxon>
        <taxon>Arthropoda</taxon>
        <taxon>Chelicerata</taxon>
        <taxon>Arachnida</taxon>
        <taxon>Pseudoscorpiones</taxon>
        <taxon>Cheliferoidea</taxon>
        <taxon>Chernetidae</taxon>
        <taxon>Cordylochernes</taxon>
    </lineage>
</organism>
<feature type="domain" description="PDZ" evidence="1">
    <location>
        <begin position="124"/>
        <end position="192"/>
    </location>
</feature>
<reference evidence="2 3" key="1">
    <citation type="submission" date="2022-01" db="EMBL/GenBank/DDBJ databases">
        <title>A chromosomal length assembly of Cordylochernes scorpioides.</title>
        <authorList>
            <person name="Zeh D."/>
            <person name="Zeh J."/>
        </authorList>
    </citation>
    <scope>NUCLEOTIDE SEQUENCE [LARGE SCALE GENOMIC DNA]</scope>
    <source>
        <strain evidence="2">IN4F17</strain>
        <tissue evidence="2">Whole Body</tissue>
    </source>
</reference>
<dbReference type="SMART" id="SM00228">
    <property type="entry name" value="PDZ"/>
    <property type="match status" value="1"/>
</dbReference>
<dbReference type="SUPFAM" id="SSF50156">
    <property type="entry name" value="PDZ domain-like"/>
    <property type="match status" value="1"/>
</dbReference>
<dbReference type="PANTHER" id="PTHR16528:SF2">
    <property type="entry name" value="GOLGI-ASSOCIATED PDZ AND COILED-COIL MOTIF-CONTAINING PROTEIN"/>
    <property type="match status" value="1"/>
</dbReference>
<dbReference type="InterPro" id="IPR036034">
    <property type="entry name" value="PDZ_sf"/>
</dbReference>
<evidence type="ECO:0000313" key="3">
    <source>
        <dbReference type="Proteomes" id="UP001235939"/>
    </source>
</evidence>
<dbReference type="Pfam" id="PF00595">
    <property type="entry name" value="PDZ"/>
    <property type="match status" value="1"/>
</dbReference>
<dbReference type="EMBL" id="CP092867">
    <property type="protein sequence ID" value="UYV68041.1"/>
    <property type="molecule type" value="Genomic_DNA"/>
</dbReference>
<name>A0ABY6KIM4_9ARAC</name>
<evidence type="ECO:0000313" key="2">
    <source>
        <dbReference type="EMBL" id="UYV68041.1"/>
    </source>
</evidence>
<accession>A0ABY6KIM4</accession>
<dbReference type="InterPro" id="IPR001478">
    <property type="entry name" value="PDZ"/>
</dbReference>
<keyword evidence="3" id="KW-1185">Reference proteome</keyword>
<sequence>MEAEAARRRNKAEEGSLMAAHVTQAEKDCERMQIEMENLRSELYGTKLAAMYLDKELAGRIQQIQLLNSDIKGPAHDKLWNQLEAEIHLNRHKTVVRVCRHHHQGGLPHPESPPDRNGFGTIRTVNLYKEENEFLGISITGGMEKGVPILISHIEPDQPAARSKELYVGDAILSANGIDLRNALHEDAVKVLSSQVVASYFHIYILEAPR</sequence>
<dbReference type="Gene3D" id="2.30.42.10">
    <property type="match status" value="1"/>
</dbReference>
<dbReference type="PROSITE" id="PS50106">
    <property type="entry name" value="PDZ"/>
    <property type="match status" value="1"/>
</dbReference>
<gene>
    <name evidence="2" type="ORF">LAZ67_5002893</name>
</gene>
<protein>
    <submittedName>
        <fullName evidence="2">GOPC</fullName>
    </submittedName>
</protein>
<proteinExistence type="predicted"/>
<dbReference type="InterPro" id="IPR038879">
    <property type="entry name" value="GOPC"/>
</dbReference>
<dbReference type="PANTHER" id="PTHR16528">
    <property type="entry name" value="GOLGI-ASSOCIATED PDZ AND COILED-COIL MOTIF-CONTAINING"/>
    <property type="match status" value="1"/>
</dbReference>